<proteinExistence type="predicted"/>
<name>A0A811ZER2_NYCPR</name>
<organism evidence="2 3">
    <name type="scientific">Nyctereutes procyonoides</name>
    <name type="common">Raccoon dog</name>
    <name type="synonym">Canis procyonoides</name>
    <dbReference type="NCBI Taxonomy" id="34880"/>
    <lineage>
        <taxon>Eukaryota</taxon>
        <taxon>Metazoa</taxon>
        <taxon>Chordata</taxon>
        <taxon>Craniata</taxon>
        <taxon>Vertebrata</taxon>
        <taxon>Euteleostomi</taxon>
        <taxon>Mammalia</taxon>
        <taxon>Eutheria</taxon>
        <taxon>Laurasiatheria</taxon>
        <taxon>Carnivora</taxon>
        <taxon>Caniformia</taxon>
        <taxon>Canidae</taxon>
        <taxon>Nyctereutes</taxon>
    </lineage>
</organism>
<feature type="region of interest" description="Disordered" evidence="1">
    <location>
        <begin position="367"/>
        <end position="433"/>
    </location>
</feature>
<evidence type="ECO:0000256" key="1">
    <source>
        <dbReference type="SAM" id="MobiDB-lite"/>
    </source>
</evidence>
<gene>
    <name evidence="2" type="ORF">NYPRO_LOCUS19957</name>
</gene>
<feature type="region of interest" description="Disordered" evidence="1">
    <location>
        <begin position="523"/>
        <end position="665"/>
    </location>
</feature>
<feature type="region of interest" description="Disordered" evidence="1">
    <location>
        <begin position="312"/>
        <end position="344"/>
    </location>
</feature>
<dbReference type="EMBL" id="CAJHUB010000763">
    <property type="protein sequence ID" value="CAD7687164.1"/>
    <property type="molecule type" value="Genomic_DNA"/>
</dbReference>
<accession>A0A811ZER2</accession>
<feature type="compositionally biased region" description="Polar residues" evidence="1">
    <location>
        <begin position="400"/>
        <end position="421"/>
    </location>
</feature>
<feature type="compositionally biased region" description="Gly residues" evidence="1">
    <location>
        <begin position="549"/>
        <end position="575"/>
    </location>
</feature>
<evidence type="ECO:0000313" key="3">
    <source>
        <dbReference type="Proteomes" id="UP000645828"/>
    </source>
</evidence>
<evidence type="ECO:0000313" key="2">
    <source>
        <dbReference type="EMBL" id="CAD7687164.1"/>
    </source>
</evidence>
<keyword evidence="3" id="KW-1185">Reference proteome</keyword>
<feature type="region of interest" description="Disordered" evidence="1">
    <location>
        <begin position="446"/>
        <end position="482"/>
    </location>
</feature>
<feature type="compositionally biased region" description="Low complexity" evidence="1">
    <location>
        <begin position="576"/>
        <end position="585"/>
    </location>
</feature>
<feature type="compositionally biased region" description="Basic and acidic residues" evidence="1">
    <location>
        <begin position="656"/>
        <end position="665"/>
    </location>
</feature>
<feature type="region of interest" description="Disordered" evidence="1">
    <location>
        <begin position="141"/>
        <end position="259"/>
    </location>
</feature>
<comment type="caution">
    <text evidence="2">The sequence shown here is derived from an EMBL/GenBank/DDBJ whole genome shotgun (WGS) entry which is preliminary data.</text>
</comment>
<reference evidence="2" key="1">
    <citation type="submission" date="2020-12" db="EMBL/GenBank/DDBJ databases">
        <authorList>
            <consortium name="Molecular Ecology Group"/>
        </authorList>
    </citation>
    <scope>NUCLEOTIDE SEQUENCE</scope>
    <source>
        <strain evidence="2">TBG_1078</strain>
    </source>
</reference>
<sequence>MLYHTPVMLSSGSEPQLPFSQVTTSSCGQCRVKQTIFLLMYGQKLYISEKYPQLFEMCKGNLDILPPQDKNTNHTGHRRELKYLSTNFTPEEHNVRSGVHDQERILETSLVGDSPGSGDFWKPGLGAKGLAGPGSVATAARRTVPGGLAPGRGLPKALRRPPHWPQPGCSGRGGSRGHLQPLAPQLSPHKDRTNLRDSEHRISGATVGSSPRILGGSTADRQAGAPWPLPLGQSRCHNSQAAEGKQLGDKLRVLNARRKHPRPTRFIFKEIHKRSLGQIQSSQQPHQLSKECHFLAGAGISGYFGAPMKRNPLKSTASDLPGPASPLAPRPGFQKSPDPGLSPTKDVWRTLSWSSALDLTYIPELHQNPKISPEHKPPADPGSYGAGAPVPSQKGPNCFLATSSHPKVTAGSTSSRHQLQRTGPDGSARQLRSPETALTRRLMGMGMSDHWPRSPSPGDGPCTPAGCPSSGATRPSSASVPSCPVPSFLGSRGSALLPGIAPEMRCFHPNACSVFGFWWNMSGTRPRALPGRSRRRRPRATTERRGRGSGRGGPRRGGGAGRAPGDPWRGGGAGRAPGVPGEEGAWVGPRGPLERRGYGSGPGGPLERRGHGSGPGGPGEEGARVGPRGPLERRGRSPACRGGGSREQPAVLLQSHRTEAGRPRA</sequence>
<dbReference type="AlphaFoldDB" id="A0A811ZER2"/>
<protein>
    <submittedName>
        <fullName evidence="2">(raccoon dog) hypothetical protein</fullName>
    </submittedName>
</protein>
<dbReference type="Proteomes" id="UP000645828">
    <property type="component" value="Unassembled WGS sequence"/>
</dbReference>
<feature type="compositionally biased region" description="Basic and acidic residues" evidence="1">
    <location>
        <begin position="188"/>
        <end position="202"/>
    </location>
</feature>